<evidence type="ECO:0000313" key="4">
    <source>
        <dbReference type="Proteomes" id="UP000294225"/>
    </source>
</evidence>
<keyword evidence="1" id="KW-1133">Transmembrane helix</keyword>
<feature type="domain" description="DUF3592" evidence="2">
    <location>
        <begin position="38"/>
        <end position="108"/>
    </location>
</feature>
<proteinExistence type="predicted"/>
<accession>A0A4R0INR5</accession>
<keyword evidence="1" id="KW-0472">Membrane</keyword>
<dbReference type="InterPro" id="IPR021994">
    <property type="entry name" value="DUF3592"/>
</dbReference>
<dbReference type="Proteomes" id="UP000294225">
    <property type="component" value="Unassembled WGS sequence"/>
</dbReference>
<dbReference type="AlphaFoldDB" id="A0A4R0INR5"/>
<reference evidence="3 4" key="1">
    <citation type="submission" date="2019-02" db="EMBL/GenBank/DDBJ databases">
        <title>Kribbella capetownensis sp. nov. and Kribbella speibonae sp. nov., isolated from soil.</title>
        <authorList>
            <person name="Curtis S.M."/>
            <person name="Norton I."/>
            <person name="Everest G.J."/>
            <person name="Meyers P.R."/>
        </authorList>
    </citation>
    <scope>NUCLEOTIDE SEQUENCE [LARGE SCALE GENOMIC DNA]</scope>
    <source>
        <strain evidence="3 4">YM55</strain>
    </source>
</reference>
<gene>
    <name evidence="3" type="ORF">E0H92_32690</name>
</gene>
<dbReference type="EMBL" id="SJKC01000005">
    <property type="protein sequence ID" value="TCC32928.1"/>
    <property type="molecule type" value="Genomic_DNA"/>
</dbReference>
<keyword evidence="1" id="KW-0812">Transmembrane</keyword>
<sequence>MAWVRGMLWLGVVGGLVVAVGLGLAAKRFAFGRRAVRVNGRITKIRTTTSRSPGEPDRSTGKYYFRTLEGRDVSRPVNFGIGRPFSKGDEVPVVYDPADPTRAYLDVHGYRGWHGAIACLGIGLVLLTISWTVAITG</sequence>
<feature type="transmembrane region" description="Helical" evidence="1">
    <location>
        <begin position="112"/>
        <end position="134"/>
    </location>
</feature>
<dbReference type="Pfam" id="PF12158">
    <property type="entry name" value="DUF3592"/>
    <property type="match status" value="1"/>
</dbReference>
<evidence type="ECO:0000256" key="1">
    <source>
        <dbReference type="SAM" id="Phobius"/>
    </source>
</evidence>
<evidence type="ECO:0000259" key="2">
    <source>
        <dbReference type="Pfam" id="PF12158"/>
    </source>
</evidence>
<protein>
    <submittedName>
        <fullName evidence="3">DUF3592 domain-containing protein</fullName>
    </submittedName>
</protein>
<name>A0A4R0INR5_9ACTN</name>
<feature type="transmembrane region" description="Helical" evidence="1">
    <location>
        <begin position="6"/>
        <end position="26"/>
    </location>
</feature>
<comment type="caution">
    <text evidence="3">The sequence shown here is derived from an EMBL/GenBank/DDBJ whole genome shotgun (WGS) entry which is preliminary data.</text>
</comment>
<organism evidence="3 4">
    <name type="scientific">Kribbella speibonae</name>
    <dbReference type="NCBI Taxonomy" id="1572660"/>
    <lineage>
        <taxon>Bacteria</taxon>
        <taxon>Bacillati</taxon>
        <taxon>Actinomycetota</taxon>
        <taxon>Actinomycetes</taxon>
        <taxon>Propionibacteriales</taxon>
        <taxon>Kribbellaceae</taxon>
        <taxon>Kribbella</taxon>
    </lineage>
</organism>
<evidence type="ECO:0000313" key="3">
    <source>
        <dbReference type="EMBL" id="TCC32928.1"/>
    </source>
</evidence>